<keyword evidence="6" id="KW-1003">Cell membrane</keyword>
<sequence length="109" mass="12207">MNRKIQGATLTAGVIASLIASLCCIGPVALTVLGITSVSFFAIFDVYRPVLMALTAIFLTLAFYLTYRKKDEVECKKDKRNKVVLWTTTLLIIGFLTFPHWGFSLLRIF</sequence>
<evidence type="ECO:0000256" key="6">
    <source>
        <dbReference type="ARBA" id="ARBA00022475"/>
    </source>
</evidence>
<organism evidence="16 17">
    <name type="scientific">Halobacteriovorax marinus</name>
    <dbReference type="NCBI Taxonomy" id="97084"/>
    <lineage>
        <taxon>Bacteria</taxon>
        <taxon>Pseudomonadati</taxon>
        <taxon>Bdellovibrionota</taxon>
        <taxon>Bacteriovoracia</taxon>
        <taxon>Bacteriovoracales</taxon>
        <taxon>Halobacteriovoraceae</taxon>
        <taxon>Halobacteriovorax</taxon>
    </lineage>
</organism>
<evidence type="ECO:0000256" key="4">
    <source>
        <dbReference type="ARBA" id="ARBA00022448"/>
    </source>
</evidence>
<evidence type="ECO:0000256" key="1">
    <source>
        <dbReference type="ARBA" id="ARBA00004429"/>
    </source>
</evidence>
<protein>
    <recommendedName>
        <fullName evidence="3">Mercuric transport protein MerT</fullName>
    </recommendedName>
    <alternativeName>
        <fullName evidence="13">Mercury ion transport protein</fullName>
    </alternativeName>
</protein>
<dbReference type="GO" id="GO:0015097">
    <property type="term" value="F:mercury ion transmembrane transporter activity"/>
    <property type="evidence" value="ECO:0007669"/>
    <property type="project" value="InterPro"/>
</dbReference>
<evidence type="ECO:0000256" key="12">
    <source>
        <dbReference type="ARBA" id="ARBA00023136"/>
    </source>
</evidence>
<dbReference type="GO" id="GO:0005886">
    <property type="term" value="C:plasma membrane"/>
    <property type="evidence" value="ECO:0007669"/>
    <property type="project" value="UniProtKB-SubCell"/>
</dbReference>
<dbReference type="Proteomes" id="UP000196531">
    <property type="component" value="Unassembled WGS sequence"/>
</dbReference>
<dbReference type="EMBL" id="MAAO01000006">
    <property type="protein sequence ID" value="OUR97131.1"/>
    <property type="molecule type" value="Genomic_DNA"/>
</dbReference>
<proteinExistence type="inferred from homology"/>
<evidence type="ECO:0000256" key="3">
    <source>
        <dbReference type="ARBA" id="ARBA00017053"/>
    </source>
</evidence>
<dbReference type="GO" id="GO:0046872">
    <property type="term" value="F:metal ion binding"/>
    <property type="evidence" value="ECO:0007669"/>
    <property type="project" value="UniProtKB-KW"/>
</dbReference>
<evidence type="ECO:0000256" key="2">
    <source>
        <dbReference type="ARBA" id="ARBA00008224"/>
    </source>
</evidence>
<keyword evidence="11 15" id="KW-1133">Transmembrane helix</keyword>
<name>A0A1Y5FCF1_9BACT</name>
<keyword evidence="9" id="KW-0479">Metal-binding</keyword>
<dbReference type="InterPro" id="IPR003457">
    <property type="entry name" value="Transprt_MerT"/>
</dbReference>
<evidence type="ECO:0000256" key="9">
    <source>
        <dbReference type="ARBA" id="ARBA00022723"/>
    </source>
</evidence>
<dbReference type="Gene3D" id="1.10.287.910">
    <property type="entry name" value="bacterial mercury transporter, merf"/>
    <property type="match status" value="1"/>
</dbReference>
<evidence type="ECO:0000256" key="14">
    <source>
        <dbReference type="ARBA" id="ARBA00045720"/>
    </source>
</evidence>
<keyword evidence="8 15" id="KW-0812">Transmembrane</keyword>
<comment type="similarity">
    <text evidence="2">Belongs to the MerT family.</text>
</comment>
<dbReference type="Pfam" id="PF02411">
    <property type="entry name" value="MerT"/>
    <property type="match status" value="1"/>
</dbReference>
<keyword evidence="4" id="KW-0813">Transport</keyword>
<evidence type="ECO:0000256" key="5">
    <source>
        <dbReference type="ARBA" id="ARBA00022466"/>
    </source>
</evidence>
<evidence type="ECO:0000313" key="17">
    <source>
        <dbReference type="Proteomes" id="UP000196531"/>
    </source>
</evidence>
<comment type="subcellular location">
    <subcellularLocation>
        <location evidence="1">Cell inner membrane</location>
        <topology evidence="1">Multi-pass membrane protein</topology>
    </subcellularLocation>
</comment>
<reference evidence="17" key="1">
    <citation type="journal article" date="2017" name="Proc. Natl. Acad. Sci. U.S.A.">
        <title>Simulation of Deepwater Horizon oil plume reveals substrate specialization within a complex community of hydrocarbon-degraders.</title>
        <authorList>
            <person name="Hu P."/>
            <person name="Dubinsky E.A."/>
            <person name="Probst A.J."/>
            <person name="Wang J."/>
            <person name="Sieber C.M.K."/>
            <person name="Tom L.M."/>
            <person name="Gardinali P."/>
            <person name="Banfield J.F."/>
            <person name="Atlas R.M."/>
            <person name="Andersen G.L."/>
        </authorList>
    </citation>
    <scope>NUCLEOTIDE SEQUENCE [LARGE SCALE GENOMIC DNA]</scope>
</reference>
<evidence type="ECO:0000313" key="16">
    <source>
        <dbReference type="EMBL" id="OUR97131.1"/>
    </source>
</evidence>
<keyword evidence="10" id="KW-0476">Mercury</keyword>
<evidence type="ECO:0000256" key="8">
    <source>
        <dbReference type="ARBA" id="ARBA00022692"/>
    </source>
</evidence>
<accession>A0A1Y5FCF1</accession>
<feature type="transmembrane region" description="Helical" evidence="15">
    <location>
        <begin position="12"/>
        <end position="44"/>
    </location>
</feature>
<feature type="transmembrane region" description="Helical" evidence="15">
    <location>
        <begin position="50"/>
        <end position="67"/>
    </location>
</feature>
<evidence type="ECO:0000256" key="10">
    <source>
        <dbReference type="ARBA" id="ARBA00022914"/>
    </source>
</evidence>
<keyword evidence="7" id="KW-0997">Cell inner membrane</keyword>
<dbReference type="AlphaFoldDB" id="A0A1Y5FCF1"/>
<evidence type="ECO:0000256" key="13">
    <source>
        <dbReference type="ARBA" id="ARBA00030934"/>
    </source>
</evidence>
<comment type="caution">
    <text evidence="16">The sequence shown here is derived from an EMBL/GenBank/DDBJ whole genome shotgun (WGS) entry which is preliminary data.</text>
</comment>
<evidence type="ECO:0000256" key="15">
    <source>
        <dbReference type="SAM" id="Phobius"/>
    </source>
</evidence>
<evidence type="ECO:0000256" key="7">
    <source>
        <dbReference type="ARBA" id="ARBA00022519"/>
    </source>
</evidence>
<evidence type="ECO:0000256" key="11">
    <source>
        <dbReference type="ARBA" id="ARBA00022989"/>
    </source>
</evidence>
<feature type="transmembrane region" description="Helical" evidence="15">
    <location>
        <begin position="83"/>
        <end position="103"/>
    </location>
</feature>
<keyword evidence="5" id="KW-0475">Mercuric resistance</keyword>
<gene>
    <name evidence="16" type="ORF">A9Q84_12450</name>
</gene>
<keyword evidence="12 15" id="KW-0472">Membrane</keyword>
<comment type="function">
    <text evidence="14">Involved in mercury resistance. Probably transfers a mercuric ion from the periplasmic Hg(2+)-binding protein MerP to the cytoplasmic mercuric reductase MerA.</text>
</comment>